<organism evidence="1 2">
    <name type="scientific">Nocardiopsis endophytica</name>
    <dbReference type="NCBI Taxonomy" id="3018445"/>
    <lineage>
        <taxon>Bacteria</taxon>
        <taxon>Bacillati</taxon>
        <taxon>Actinomycetota</taxon>
        <taxon>Actinomycetes</taxon>
        <taxon>Streptosporangiales</taxon>
        <taxon>Nocardiopsidaceae</taxon>
        <taxon>Nocardiopsis</taxon>
    </lineage>
</organism>
<dbReference type="Pfam" id="PF10094">
    <property type="entry name" value="DUF2332"/>
    <property type="match status" value="1"/>
</dbReference>
<keyword evidence="2" id="KW-1185">Reference proteome</keyword>
<proteinExistence type="predicted"/>
<accession>A0ABT4U195</accession>
<dbReference type="EMBL" id="JAQFWQ010000012">
    <property type="protein sequence ID" value="MDA2810274.1"/>
    <property type="molecule type" value="Genomic_DNA"/>
</dbReference>
<gene>
    <name evidence="1" type="ORF">O4J56_06445</name>
</gene>
<protein>
    <submittedName>
        <fullName evidence="1">DUF2332 family protein</fullName>
    </submittedName>
</protein>
<dbReference type="RefSeq" id="WP_270684319.1">
    <property type="nucleotide sequence ID" value="NZ_JAQFWQ010000012.1"/>
</dbReference>
<sequence length="75" mass="8672">MFHTAVTAHFTAEERAEHVELLRELSKRRRILWLRAEPHEEPRLCFSDLDGGAVRAEVLLGGYHPHGAWLEWQAA</sequence>
<comment type="caution">
    <text evidence="1">The sequence shown here is derived from an EMBL/GenBank/DDBJ whole genome shotgun (WGS) entry which is preliminary data.</text>
</comment>
<evidence type="ECO:0000313" key="2">
    <source>
        <dbReference type="Proteomes" id="UP001527866"/>
    </source>
</evidence>
<evidence type="ECO:0000313" key="1">
    <source>
        <dbReference type="EMBL" id="MDA2810274.1"/>
    </source>
</evidence>
<reference evidence="1 2" key="1">
    <citation type="submission" date="2023-01" db="EMBL/GenBank/DDBJ databases">
        <title>Draft genome sequence of Nocardiopsis sp. RSe5-2 isolated from halophytes.</title>
        <authorList>
            <person name="Duangmal K."/>
            <person name="Chantavorakit T."/>
        </authorList>
    </citation>
    <scope>NUCLEOTIDE SEQUENCE [LARGE SCALE GENOMIC DNA]</scope>
    <source>
        <strain evidence="1 2">RSe5-2</strain>
    </source>
</reference>
<dbReference type="Proteomes" id="UP001527866">
    <property type="component" value="Unassembled WGS sequence"/>
</dbReference>
<dbReference type="InterPro" id="IPR011200">
    <property type="entry name" value="UCP012608"/>
</dbReference>
<name>A0ABT4U195_9ACTN</name>